<dbReference type="EMBL" id="CP001398">
    <property type="protein sequence ID" value="ACS32792.1"/>
    <property type="molecule type" value="Genomic_DNA"/>
</dbReference>
<keyword evidence="2 5" id="KW-0808">Transferase</keyword>
<feature type="binding site" evidence="5 6">
    <location>
        <position position="236"/>
    </location>
    <ligand>
        <name>S-adenosyl-L-methionine</name>
        <dbReference type="ChEBI" id="CHEBI:59789"/>
    </ligand>
</feature>
<dbReference type="STRING" id="593117.TGAM_0290"/>
<protein>
    <recommendedName>
        <fullName evidence="5">tRNA (cytosine(72)-C(5))-methyltransferase</fullName>
        <shortName evidence="5">tRNA:m(5)C72 MTase</shortName>
        <ecNumber evidence="5">2.1.1.-</ecNumber>
    </recommendedName>
</protein>
<feature type="binding site" evidence="5 6">
    <location>
        <position position="280"/>
    </location>
    <ligand>
        <name>S-adenosyl-L-methionine</name>
        <dbReference type="ChEBI" id="CHEBI:59789"/>
    </ligand>
</feature>
<accession>C5A3I0</accession>
<dbReference type="CDD" id="cd02440">
    <property type="entry name" value="AdoMet_MTases"/>
    <property type="match status" value="1"/>
</dbReference>
<dbReference type="EC" id="2.1.1.-" evidence="5"/>
<dbReference type="Proteomes" id="UP000001488">
    <property type="component" value="Chromosome"/>
</dbReference>
<keyword evidence="4 5" id="KW-0694">RNA-binding</keyword>
<dbReference type="InterPro" id="IPR015947">
    <property type="entry name" value="PUA-like_sf"/>
</dbReference>
<dbReference type="CDD" id="cd07953">
    <property type="entry name" value="PUA"/>
    <property type="match status" value="1"/>
</dbReference>
<dbReference type="Gene3D" id="3.40.50.150">
    <property type="entry name" value="Vaccinia Virus protein VP39"/>
    <property type="match status" value="1"/>
</dbReference>
<evidence type="ECO:0000259" key="8">
    <source>
        <dbReference type="PROSITE" id="PS51686"/>
    </source>
</evidence>
<dbReference type="NCBIfam" id="TIGR00446">
    <property type="entry name" value="nop2p"/>
    <property type="match status" value="1"/>
</dbReference>
<keyword evidence="3 5" id="KW-0949">S-adenosyl-L-methionine</keyword>
<dbReference type="Pfam" id="PF01472">
    <property type="entry name" value="PUA"/>
    <property type="match status" value="1"/>
</dbReference>
<dbReference type="PaxDb" id="593117-TGAM_0290"/>
<keyword evidence="1 5" id="KW-0489">Methyltransferase</keyword>
<dbReference type="InterPro" id="IPR043699">
    <property type="entry name" value="NSUN6"/>
</dbReference>
<dbReference type="GO" id="GO:0016428">
    <property type="term" value="F:tRNA (cytidine-5-)-methyltransferase activity"/>
    <property type="evidence" value="ECO:0007669"/>
    <property type="project" value="UniProtKB-UniRule"/>
</dbReference>
<dbReference type="GO" id="GO:0000049">
    <property type="term" value="F:tRNA binding"/>
    <property type="evidence" value="ECO:0007669"/>
    <property type="project" value="UniProtKB-UniRule"/>
</dbReference>
<dbReference type="PANTHER" id="PTHR22807:SF34">
    <property type="entry name" value="TRNA (CYTOSINE(72)-C(5))-METHYLTRANSFERASE NSUN6"/>
    <property type="match status" value="1"/>
</dbReference>
<comment type="catalytic activity">
    <reaction evidence="5">
        <text>cytidine(72) in tRNA + S-adenosyl-L-methionine = 5-methylcytidine(72) in tRNA + S-adenosyl-L-homocysteine + H(+)</text>
        <dbReference type="Rhea" id="RHEA:61988"/>
        <dbReference type="Rhea" id="RHEA-COMP:15996"/>
        <dbReference type="Rhea" id="RHEA-COMP:15997"/>
        <dbReference type="ChEBI" id="CHEBI:15378"/>
        <dbReference type="ChEBI" id="CHEBI:57856"/>
        <dbReference type="ChEBI" id="CHEBI:59789"/>
        <dbReference type="ChEBI" id="CHEBI:74483"/>
        <dbReference type="ChEBI" id="CHEBI:82748"/>
    </reaction>
</comment>
<dbReference type="RefSeq" id="WP_015857911.1">
    <property type="nucleotide sequence ID" value="NC_012804.1"/>
</dbReference>
<keyword evidence="10" id="KW-1185">Reference proteome</keyword>
<comment type="similarity">
    <text evidence="5 6">Belongs to the class I-like SAM-binding methyltransferase superfamily. RsmB/NOP family.</text>
</comment>
<dbReference type="eggNOG" id="arCOG00986">
    <property type="taxonomic scope" value="Archaea"/>
</dbReference>
<dbReference type="InterPro" id="IPR029063">
    <property type="entry name" value="SAM-dependent_MTases_sf"/>
</dbReference>
<feature type="domain" description="SAM-dependent MTase RsmB/NOP-type" evidence="8">
    <location>
        <begin position="114"/>
        <end position="389"/>
    </location>
</feature>
<evidence type="ECO:0000256" key="7">
    <source>
        <dbReference type="SAM" id="Coils"/>
    </source>
</evidence>
<name>C5A3I0_THEGJ</name>
<dbReference type="AlphaFoldDB" id="C5A3I0"/>
<dbReference type="GO" id="GO:0006400">
    <property type="term" value="P:tRNA modification"/>
    <property type="evidence" value="ECO:0007669"/>
    <property type="project" value="UniProtKB-UniRule"/>
</dbReference>
<feature type="active site" description="Nucleophile" evidence="5 6">
    <location>
        <position position="330"/>
    </location>
</feature>
<evidence type="ECO:0000256" key="4">
    <source>
        <dbReference type="ARBA" id="ARBA00022884"/>
    </source>
</evidence>
<dbReference type="SUPFAM" id="SSF53335">
    <property type="entry name" value="S-adenosyl-L-methionine-dependent methyltransferases"/>
    <property type="match status" value="1"/>
</dbReference>
<dbReference type="HAMAP" id="MF_02237">
    <property type="entry name" value="NSUN6"/>
    <property type="match status" value="1"/>
</dbReference>
<evidence type="ECO:0000256" key="3">
    <source>
        <dbReference type="ARBA" id="ARBA00022691"/>
    </source>
</evidence>
<dbReference type="HOGENOM" id="CLU_005316_1_0_2"/>
<dbReference type="PROSITE" id="PS51686">
    <property type="entry name" value="SAM_MT_RSMB_NOP"/>
    <property type="match status" value="1"/>
</dbReference>
<dbReference type="PANTHER" id="PTHR22807">
    <property type="entry name" value="NOP2 YEAST -RELATED NOL1/NOP2/FMU SUN DOMAIN-CONTAINING"/>
    <property type="match status" value="1"/>
</dbReference>
<organism evidence="9 10">
    <name type="scientific">Thermococcus gammatolerans (strain DSM 15229 / JCM 11827 / EJ3)</name>
    <dbReference type="NCBI Taxonomy" id="593117"/>
    <lineage>
        <taxon>Archaea</taxon>
        <taxon>Methanobacteriati</taxon>
        <taxon>Methanobacteriota</taxon>
        <taxon>Thermococci</taxon>
        <taxon>Thermococcales</taxon>
        <taxon>Thermococcaceae</taxon>
        <taxon>Thermococcus</taxon>
    </lineage>
</organism>
<gene>
    <name evidence="9" type="ordered locus">TGAM_0290</name>
</gene>
<dbReference type="SUPFAM" id="SSF88697">
    <property type="entry name" value="PUA domain-like"/>
    <property type="match status" value="1"/>
</dbReference>
<proteinExistence type="inferred from homology"/>
<dbReference type="PRINTS" id="PR02008">
    <property type="entry name" value="RCMTFAMILY"/>
</dbReference>
<evidence type="ECO:0000256" key="5">
    <source>
        <dbReference type="HAMAP-Rule" id="MF_02237"/>
    </source>
</evidence>
<dbReference type="InterPro" id="IPR002478">
    <property type="entry name" value="PUA"/>
</dbReference>
<evidence type="ECO:0000313" key="10">
    <source>
        <dbReference type="Proteomes" id="UP000001488"/>
    </source>
</evidence>
<dbReference type="Gene3D" id="3.30.70.1170">
    <property type="entry name" value="Sun protein, domain 3"/>
    <property type="match status" value="1"/>
</dbReference>
<feature type="binding site" evidence="5">
    <location>
        <position position="307"/>
    </location>
    <ligand>
        <name>S-adenosyl-L-methionine</name>
        <dbReference type="ChEBI" id="CHEBI:59789"/>
    </ligand>
</feature>
<dbReference type="InterPro" id="IPR054728">
    <property type="entry name" value="RsmB-like_ferredoxin"/>
</dbReference>
<comment type="function">
    <text evidence="5">S-adenosyl-L-methionine-dependent methyltransferase that specifically methylates the C5 position of cytosine 72 in several tRNAs.</text>
</comment>
<dbReference type="GO" id="GO:0001510">
    <property type="term" value="P:RNA methylation"/>
    <property type="evidence" value="ECO:0007669"/>
    <property type="project" value="InterPro"/>
</dbReference>
<dbReference type="NCBIfam" id="TIGR00451">
    <property type="entry name" value="unchar_dom_2"/>
    <property type="match status" value="1"/>
</dbReference>
<dbReference type="SMART" id="SM00359">
    <property type="entry name" value="PUA"/>
    <property type="match status" value="1"/>
</dbReference>
<feature type="binding site" evidence="5 6">
    <location>
        <position position="263"/>
    </location>
    <ligand>
        <name>S-adenosyl-L-methionine</name>
        <dbReference type="ChEBI" id="CHEBI:59789"/>
    </ligand>
</feature>
<evidence type="ECO:0000313" key="9">
    <source>
        <dbReference type="EMBL" id="ACS32792.1"/>
    </source>
</evidence>
<dbReference type="OrthoDB" id="14725at2157"/>
<dbReference type="InterPro" id="IPR011023">
    <property type="entry name" value="Nop2p"/>
</dbReference>
<feature type="binding site" evidence="5">
    <location>
        <position position="241"/>
    </location>
    <ligand>
        <name>S-adenosyl-L-methionine</name>
        <dbReference type="ChEBI" id="CHEBI:59789"/>
    </ligand>
</feature>
<dbReference type="InterPro" id="IPR036974">
    <property type="entry name" value="PUA_sf"/>
</dbReference>
<evidence type="ECO:0000256" key="6">
    <source>
        <dbReference type="PROSITE-ProRule" id="PRU01023"/>
    </source>
</evidence>
<dbReference type="GeneID" id="7988946"/>
<dbReference type="InterPro" id="IPR001678">
    <property type="entry name" value="MeTrfase_RsmB-F_NOP2_dom"/>
</dbReference>
<dbReference type="PATRIC" id="fig|593117.10.peg.292"/>
<keyword evidence="7" id="KW-0175">Coiled coil</keyword>
<dbReference type="KEGG" id="tga:TGAM_0290"/>
<dbReference type="Pfam" id="PF01189">
    <property type="entry name" value="Methyltr_RsmB-F"/>
    <property type="match status" value="1"/>
</dbReference>
<evidence type="ECO:0000256" key="1">
    <source>
        <dbReference type="ARBA" id="ARBA00022603"/>
    </source>
</evidence>
<dbReference type="Gene3D" id="2.30.130.10">
    <property type="entry name" value="PUA domain"/>
    <property type="match status" value="1"/>
</dbReference>
<evidence type="ECO:0000256" key="2">
    <source>
        <dbReference type="ARBA" id="ARBA00022679"/>
    </source>
</evidence>
<feature type="binding site" evidence="5 6">
    <location>
        <begin position="212"/>
        <end position="218"/>
    </location>
    <ligand>
        <name>S-adenosyl-L-methionine</name>
        <dbReference type="ChEBI" id="CHEBI:59789"/>
    </ligand>
</feature>
<dbReference type="eggNOG" id="arCOG00973">
    <property type="taxonomic scope" value="Archaea"/>
</dbReference>
<dbReference type="Pfam" id="PF22458">
    <property type="entry name" value="RsmF-B_ferredox"/>
    <property type="match status" value="1"/>
</dbReference>
<dbReference type="PROSITE" id="PS50890">
    <property type="entry name" value="PUA"/>
    <property type="match status" value="1"/>
</dbReference>
<reference evidence="9 10" key="1">
    <citation type="journal article" date="2007" name="Genome Biol.">
        <title>Genome analysis and genome-wide proteomics of Thermococcus gammatolerans, the most radioresistant organism known amongst the Archaea.</title>
        <authorList>
            <person name="Zivanovic Y."/>
            <person name="Armengaud J."/>
            <person name="Lagorce A."/>
            <person name="Leplat C."/>
            <person name="Guerin P."/>
            <person name="Dutertre M."/>
            <person name="Anthouard V."/>
            <person name="Forterre P."/>
            <person name="Wincker P."/>
            <person name="Confalonieri F."/>
        </authorList>
    </citation>
    <scope>NUCLEOTIDE SEQUENCE [LARGE SCALE GENOMIC DNA]</scope>
    <source>
        <strain evidence="10">DSM 15229 / JCM 11827 / EJ3</strain>
    </source>
</reference>
<dbReference type="InterPro" id="IPR023267">
    <property type="entry name" value="RCMT"/>
</dbReference>
<feature type="coiled-coil region" evidence="7">
    <location>
        <begin position="235"/>
        <end position="262"/>
    </location>
</feature>
<dbReference type="InterPro" id="IPR004521">
    <property type="entry name" value="Uncharacterised_CHP00451"/>
</dbReference>
<sequence>MEGNGKSSTFEAFPAELREYYRELFGSEAEEIMASLRTPVEKYYIRVNTLKTSRDKLMRILRREGLKPKRSPYLKEGIYFEREGPNFPDDYEPGVKVVRANKFASESVYQGANLYAPGVLQADKSIRPGDEVEIRDPRGLLVGIGIAKMSAKEMVVSMRGLAVEVTLPKFRLPSLSELQSFKEGLFYAQSLPSMVVAHVLEPSEEELIIDMAAAPGGKTSHIAQLLQNRGEIIAIDKSRNRLRKMEEELKRLGVKNVRLIRMDARKLPELGLQADKILLDAPCTALGIRPKLWESRTPKDIIATARYQRAFIWAAIKSLRRGGVLVYSTCTLSYEENEANVKFMLEKGLKLEEQAVFIGSEGIGLENVQRFYPNRHLTQGFFIAKLRKV</sequence>
<dbReference type="InterPro" id="IPR049560">
    <property type="entry name" value="MeTrfase_RsmB-F_NOP2_cat"/>
</dbReference>